<keyword evidence="4" id="KW-1185">Reference proteome</keyword>
<dbReference type="PROSITE" id="PS51372">
    <property type="entry name" value="PRD_2"/>
    <property type="match status" value="2"/>
</dbReference>
<name>A0ABT9YMF0_9BACI</name>
<dbReference type="SUPFAM" id="SSF63520">
    <property type="entry name" value="PTS-regulatory domain, PRD"/>
    <property type="match status" value="2"/>
</dbReference>
<accession>A0ABT9YMF0</accession>
<feature type="domain" description="PRD" evidence="2">
    <location>
        <begin position="172"/>
        <end position="283"/>
    </location>
</feature>
<dbReference type="InterPro" id="IPR004341">
    <property type="entry name" value="CAT_RNA-bd_dom"/>
</dbReference>
<evidence type="ECO:0000259" key="2">
    <source>
        <dbReference type="PROSITE" id="PS51372"/>
    </source>
</evidence>
<dbReference type="PANTHER" id="PTHR30185">
    <property type="entry name" value="CRYPTIC BETA-GLUCOSIDE BGL OPERON ANTITERMINATOR"/>
    <property type="match status" value="1"/>
</dbReference>
<gene>
    <name evidence="3" type="ORF">J2S05_003896</name>
</gene>
<dbReference type="InterPro" id="IPR050661">
    <property type="entry name" value="BglG_antiterminators"/>
</dbReference>
<feature type="domain" description="PRD" evidence="2">
    <location>
        <begin position="65"/>
        <end position="170"/>
    </location>
</feature>
<dbReference type="SMART" id="SM01061">
    <property type="entry name" value="CAT_RBD"/>
    <property type="match status" value="1"/>
</dbReference>
<evidence type="ECO:0000256" key="1">
    <source>
        <dbReference type="ARBA" id="ARBA00022737"/>
    </source>
</evidence>
<dbReference type="EMBL" id="JAUSUA010000008">
    <property type="protein sequence ID" value="MDQ0209061.1"/>
    <property type="molecule type" value="Genomic_DNA"/>
</dbReference>
<dbReference type="PANTHER" id="PTHR30185:SF15">
    <property type="entry name" value="CRYPTIC BETA-GLUCOSIDE BGL OPERON ANTITERMINATOR"/>
    <property type="match status" value="1"/>
</dbReference>
<dbReference type="Pfam" id="PF03123">
    <property type="entry name" value="CAT_RBD"/>
    <property type="match status" value="1"/>
</dbReference>
<organism evidence="3 4">
    <name type="scientific">Alkalicoccobacillus murimartini</name>
    <dbReference type="NCBI Taxonomy" id="171685"/>
    <lineage>
        <taxon>Bacteria</taxon>
        <taxon>Bacillati</taxon>
        <taxon>Bacillota</taxon>
        <taxon>Bacilli</taxon>
        <taxon>Bacillales</taxon>
        <taxon>Bacillaceae</taxon>
        <taxon>Alkalicoccobacillus</taxon>
    </lineage>
</organism>
<dbReference type="Gene3D" id="2.30.24.10">
    <property type="entry name" value="CAT RNA-binding domain"/>
    <property type="match status" value="1"/>
</dbReference>
<dbReference type="RefSeq" id="WP_306985628.1">
    <property type="nucleotide sequence ID" value="NZ_JAUSUA010000008.1"/>
</dbReference>
<proteinExistence type="predicted"/>
<dbReference type="InterPro" id="IPR036634">
    <property type="entry name" value="PRD_sf"/>
</dbReference>
<dbReference type="Gene3D" id="1.10.1790.10">
    <property type="entry name" value="PRD domain"/>
    <property type="match status" value="2"/>
</dbReference>
<reference evidence="3 4" key="1">
    <citation type="submission" date="2023-07" db="EMBL/GenBank/DDBJ databases">
        <title>Genomic Encyclopedia of Type Strains, Phase IV (KMG-IV): sequencing the most valuable type-strain genomes for metagenomic binning, comparative biology and taxonomic classification.</title>
        <authorList>
            <person name="Goeker M."/>
        </authorList>
    </citation>
    <scope>NUCLEOTIDE SEQUENCE [LARGE SCALE GENOMIC DNA]</scope>
    <source>
        <strain evidence="3 4">DSM 19154</strain>
    </source>
</reference>
<keyword evidence="1" id="KW-0677">Repeat</keyword>
<evidence type="ECO:0000313" key="4">
    <source>
        <dbReference type="Proteomes" id="UP001225034"/>
    </source>
</evidence>
<dbReference type="Pfam" id="PF00874">
    <property type="entry name" value="PRD"/>
    <property type="match status" value="2"/>
</dbReference>
<dbReference type="NCBIfam" id="NF046042">
    <property type="entry name" value="LicT"/>
    <property type="match status" value="1"/>
</dbReference>
<protein>
    <submittedName>
        <fullName evidence="3">Beta-glucoside operon transcriptional antiterminator</fullName>
    </submittedName>
</protein>
<dbReference type="Proteomes" id="UP001225034">
    <property type="component" value="Unassembled WGS sequence"/>
</dbReference>
<evidence type="ECO:0000313" key="3">
    <source>
        <dbReference type="EMBL" id="MDQ0209061.1"/>
    </source>
</evidence>
<sequence>MRIKKVFNNNVILAHDEKFVEKVLLGRGLAFGKKEGDEVDQDKVDKIFTLESKELVDSFVHLVGEIPINHLELTNSIVKEAEKELEITFNDSIYIGLTDHINYALHRHRQGELMRNAFLWEIKKFYPREFKVALKALDTIYYYEKVRLTEDEASFIALHFVNGQNLDSTLDMKANSENAVILDILNIIKFHFNIEIEEDSINYSRFVTHVRYFLQRIHGQVRYDSEDDNQLFLQVKTKYAKTYQCILKIDAYFTSKMNVSMTSEEQLYFILHINRLTMRENQIRSDHGL</sequence>
<dbReference type="InterPro" id="IPR011608">
    <property type="entry name" value="PRD"/>
</dbReference>
<dbReference type="SUPFAM" id="SSF50151">
    <property type="entry name" value="SacY-like RNA-binding domain"/>
    <property type="match status" value="1"/>
</dbReference>
<comment type="caution">
    <text evidence="3">The sequence shown here is derived from an EMBL/GenBank/DDBJ whole genome shotgun (WGS) entry which is preliminary data.</text>
</comment>
<dbReference type="InterPro" id="IPR036650">
    <property type="entry name" value="CAT_RNA-bd_dom_sf"/>
</dbReference>